<accession>A0A0C3F2F5</accession>
<keyword evidence="2" id="KW-1185">Reference proteome</keyword>
<reference evidence="2" key="2">
    <citation type="submission" date="2015-01" db="EMBL/GenBank/DDBJ databases">
        <title>Evolutionary Origins and Diversification of the Mycorrhizal Mutualists.</title>
        <authorList>
            <consortium name="DOE Joint Genome Institute"/>
            <consortium name="Mycorrhizal Genomics Consortium"/>
            <person name="Kohler A."/>
            <person name="Kuo A."/>
            <person name="Nagy L.G."/>
            <person name="Floudas D."/>
            <person name="Copeland A."/>
            <person name="Barry K.W."/>
            <person name="Cichocki N."/>
            <person name="Veneault-Fourrey C."/>
            <person name="LaButti K."/>
            <person name="Lindquist E.A."/>
            <person name="Lipzen A."/>
            <person name="Lundell T."/>
            <person name="Morin E."/>
            <person name="Murat C."/>
            <person name="Riley R."/>
            <person name="Ohm R."/>
            <person name="Sun H."/>
            <person name="Tunlid A."/>
            <person name="Henrissat B."/>
            <person name="Grigoriev I.V."/>
            <person name="Hibbett D.S."/>
            <person name="Martin F."/>
        </authorList>
    </citation>
    <scope>NUCLEOTIDE SEQUENCE [LARGE SCALE GENOMIC DNA]</scope>
    <source>
        <strain evidence="2">F 1598</strain>
    </source>
</reference>
<evidence type="ECO:0000313" key="2">
    <source>
        <dbReference type="Proteomes" id="UP000054166"/>
    </source>
</evidence>
<dbReference type="Proteomes" id="UP000054166">
    <property type="component" value="Unassembled WGS sequence"/>
</dbReference>
<sequence length="66" mass="7659">MASLNDERSIVVTIVQASELPFPTFRSKAFRPKAYVETIAGGIHRRTQSVKQEKETYTRWDFKIDL</sequence>
<proteinExistence type="predicted"/>
<organism evidence="1 2">
    <name type="scientific">Piloderma croceum (strain F 1598)</name>
    <dbReference type="NCBI Taxonomy" id="765440"/>
    <lineage>
        <taxon>Eukaryota</taxon>
        <taxon>Fungi</taxon>
        <taxon>Dikarya</taxon>
        <taxon>Basidiomycota</taxon>
        <taxon>Agaricomycotina</taxon>
        <taxon>Agaricomycetes</taxon>
        <taxon>Agaricomycetidae</taxon>
        <taxon>Atheliales</taxon>
        <taxon>Atheliaceae</taxon>
        <taxon>Piloderma</taxon>
    </lineage>
</organism>
<evidence type="ECO:0000313" key="1">
    <source>
        <dbReference type="EMBL" id="KIM74254.1"/>
    </source>
</evidence>
<dbReference type="InParanoid" id="A0A0C3F2F5"/>
<dbReference type="HOGENOM" id="CLU_2832087_0_0_1"/>
<reference evidence="1 2" key="1">
    <citation type="submission" date="2014-04" db="EMBL/GenBank/DDBJ databases">
        <authorList>
            <consortium name="DOE Joint Genome Institute"/>
            <person name="Kuo A."/>
            <person name="Tarkka M."/>
            <person name="Buscot F."/>
            <person name="Kohler A."/>
            <person name="Nagy L.G."/>
            <person name="Floudas D."/>
            <person name="Copeland A."/>
            <person name="Barry K.W."/>
            <person name="Cichocki N."/>
            <person name="Veneault-Fourrey C."/>
            <person name="LaButti K."/>
            <person name="Lindquist E.A."/>
            <person name="Lipzen A."/>
            <person name="Lundell T."/>
            <person name="Morin E."/>
            <person name="Murat C."/>
            <person name="Sun H."/>
            <person name="Tunlid A."/>
            <person name="Henrissat B."/>
            <person name="Grigoriev I.V."/>
            <person name="Hibbett D.S."/>
            <person name="Martin F."/>
            <person name="Nordberg H.P."/>
            <person name="Cantor M.N."/>
            <person name="Hua S.X."/>
        </authorList>
    </citation>
    <scope>NUCLEOTIDE SEQUENCE [LARGE SCALE GENOMIC DNA]</scope>
    <source>
        <strain evidence="1 2">F 1598</strain>
    </source>
</reference>
<dbReference type="EMBL" id="KN833064">
    <property type="protein sequence ID" value="KIM74254.1"/>
    <property type="molecule type" value="Genomic_DNA"/>
</dbReference>
<name>A0A0C3F2F5_PILCF</name>
<protein>
    <recommendedName>
        <fullName evidence="3">C2 domain-containing protein</fullName>
    </recommendedName>
</protein>
<evidence type="ECO:0008006" key="3">
    <source>
        <dbReference type="Google" id="ProtNLM"/>
    </source>
</evidence>
<gene>
    <name evidence="1" type="ORF">PILCRDRAFT_14598</name>
</gene>
<dbReference type="AlphaFoldDB" id="A0A0C3F2F5"/>